<dbReference type="AlphaFoldDB" id="A0A2A2KXT8"/>
<gene>
    <name evidence="3" type="ORF">WR25_21123</name>
</gene>
<feature type="transmembrane region" description="Helical" evidence="2">
    <location>
        <begin position="102"/>
        <end position="124"/>
    </location>
</feature>
<evidence type="ECO:0000256" key="2">
    <source>
        <dbReference type="SAM" id="Phobius"/>
    </source>
</evidence>
<accession>A0A2A2KXT8</accession>
<keyword evidence="2" id="KW-1133">Transmembrane helix</keyword>
<feature type="compositionally biased region" description="Basic and acidic residues" evidence="1">
    <location>
        <begin position="15"/>
        <end position="54"/>
    </location>
</feature>
<evidence type="ECO:0000256" key="1">
    <source>
        <dbReference type="SAM" id="MobiDB-lite"/>
    </source>
</evidence>
<dbReference type="EMBL" id="LIAE01007535">
    <property type="protein sequence ID" value="PAV78692.1"/>
    <property type="molecule type" value="Genomic_DNA"/>
</dbReference>
<dbReference type="Proteomes" id="UP000218231">
    <property type="component" value="Unassembled WGS sequence"/>
</dbReference>
<keyword evidence="2" id="KW-0472">Membrane</keyword>
<name>A0A2A2KXT8_9BILA</name>
<sequence length="128" mass="15367">MAKRYRRRARPGQRQRREWGPRREKTRHILEGKERKTDNERLKNERLQQSEEGKKRRTVSNAGVIHTWQRHVARNKLPMTLESQMSDHLEESKKNYDSTINYDNFAIIISILLLFLLEMTTIHISSLI</sequence>
<feature type="compositionally biased region" description="Basic residues" evidence="1">
    <location>
        <begin position="1"/>
        <end position="14"/>
    </location>
</feature>
<proteinExistence type="predicted"/>
<keyword evidence="4" id="KW-1185">Reference proteome</keyword>
<comment type="caution">
    <text evidence="3">The sequence shown here is derived from an EMBL/GenBank/DDBJ whole genome shotgun (WGS) entry which is preliminary data.</text>
</comment>
<evidence type="ECO:0000313" key="4">
    <source>
        <dbReference type="Proteomes" id="UP000218231"/>
    </source>
</evidence>
<feature type="region of interest" description="Disordered" evidence="1">
    <location>
        <begin position="1"/>
        <end position="61"/>
    </location>
</feature>
<protein>
    <submittedName>
        <fullName evidence="3">Uncharacterized protein</fullName>
    </submittedName>
</protein>
<organism evidence="3 4">
    <name type="scientific">Diploscapter pachys</name>
    <dbReference type="NCBI Taxonomy" id="2018661"/>
    <lineage>
        <taxon>Eukaryota</taxon>
        <taxon>Metazoa</taxon>
        <taxon>Ecdysozoa</taxon>
        <taxon>Nematoda</taxon>
        <taxon>Chromadorea</taxon>
        <taxon>Rhabditida</taxon>
        <taxon>Rhabditina</taxon>
        <taxon>Rhabditomorpha</taxon>
        <taxon>Rhabditoidea</taxon>
        <taxon>Rhabditidae</taxon>
        <taxon>Diploscapter</taxon>
    </lineage>
</organism>
<keyword evidence="2" id="KW-0812">Transmembrane</keyword>
<evidence type="ECO:0000313" key="3">
    <source>
        <dbReference type="EMBL" id="PAV78692.1"/>
    </source>
</evidence>
<reference evidence="3 4" key="1">
    <citation type="journal article" date="2017" name="Curr. Biol.">
        <title>Genome architecture and evolution of a unichromosomal asexual nematode.</title>
        <authorList>
            <person name="Fradin H."/>
            <person name="Zegar C."/>
            <person name="Gutwein M."/>
            <person name="Lucas J."/>
            <person name="Kovtun M."/>
            <person name="Corcoran D."/>
            <person name="Baugh L.R."/>
            <person name="Kiontke K."/>
            <person name="Gunsalus K."/>
            <person name="Fitch D.H."/>
            <person name="Piano F."/>
        </authorList>
    </citation>
    <scope>NUCLEOTIDE SEQUENCE [LARGE SCALE GENOMIC DNA]</scope>
    <source>
        <strain evidence="3">PF1309</strain>
    </source>
</reference>